<proteinExistence type="predicted"/>
<dbReference type="GO" id="GO:0016301">
    <property type="term" value="F:kinase activity"/>
    <property type="evidence" value="ECO:0007669"/>
    <property type="project" value="UniProtKB-KW"/>
</dbReference>
<sequence>MMDIAPLPSSVLQGFLLDAQTLLSKAQECLQHLELIGNDPDACHCLDESLDLLALRADTLGLLEVAHYSRTLQQLLAPACRQRHLQGKTLPALAACLTLLAWQLELVDPLTGRLSLDSEEQHLLLNELASALGQPCVPGLGTGVQC</sequence>
<keyword evidence="1" id="KW-0418">Kinase</keyword>
<keyword evidence="2" id="KW-1185">Reference proteome</keyword>
<organism evidence="1 2">
    <name type="scientific">Pseudomonas sichuanensis</name>
    <dbReference type="NCBI Taxonomy" id="2213015"/>
    <lineage>
        <taxon>Bacteria</taxon>
        <taxon>Pseudomonadati</taxon>
        <taxon>Pseudomonadota</taxon>
        <taxon>Gammaproteobacteria</taxon>
        <taxon>Pseudomonadales</taxon>
        <taxon>Pseudomonadaceae</taxon>
        <taxon>Pseudomonas</taxon>
    </lineage>
</organism>
<protein>
    <submittedName>
        <fullName evidence="1">Histidine kinase</fullName>
    </submittedName>
</protein>
<evidence type="ECO:0000313" key="2">
    <source>
        <dbReference type="Proteomes" id="UP001424532"/>
    </source>
</evidence>
<dbReference type="EMBL" id="JBDLYL010000027">
    <property type="protein sequence ID" value="MEN8642122.1"/>
    <property type="molecule type" value="Genomic_DNA"/>
</dbReference>
<reference evidence="1 2" key="1">
    <citation type="submission" date="2024-05" db="EMBL/GenBank/DDBJ databases">
        <title>Sequence of Lycoming College course isolates.</title>
        <authorList>
            <person name="Reigle C.A."/>
            <person name="Newman J.D."/>
        </authorList>
    </citation>
    <scope>NUCLEOTIDE SEQUENCE [LARGE SCALE GENOMIC DNA]</scope>
    <source>
        <strain evidence="1 2">CAR-09</strain>
    </source>
</reference>
<dbReference type="RefSeq" id="WP_347151187.1">
    <property type="nucleotide sequence ID" value="NZ_JBDLYL010000027.1"/>
</dbReference>
<keyword evidence="1" id="KW-0808">Transferase</keyword>
<gene>
    <name evidence="1" type="ORF">ABFE88_20950</name>
</gene>
<accession>A0ABV0DMK3</accession>
<evidence type="ECO:0000313" key="1">
    <source>
        <dbReference type="EMBL" id="MEN8642122.1"/>
    </source>
</evidence>
<name>A0ABV0DMK3_9PSED</name>
<dbReference type="Proteomes" id="UP001424532">
    <property type="component" value="Unassembled WGS sequence"/>
</dbReference>
<comment type="caution">
    <text evidence="1">The sequence shown here is derived from an EMBL/GenBank/DDBJ whole genome shotgun (WGS) entry which is preliminary data.</text>
</comment>